<organism evidence="1 2">
    <name type="scientific">Sphingobium nicotianae</name>
    <dbReference type="NCBI Taxonomy" id="2782607"/>
    <lineage>
        <taxon>Bacteria</taxon>
        <taxon>Pseudomonadati</taxon>
        <taxon>Pseudomonadota</taxon>
        <taxon>Alphaproteobacteria</taxon>
        <taxon>Sphingomonadales</taxon>
        <taxon>Sphingomonadaceae</taxon>
        <taxon>Sphingobium</taxon>
    </lineage>
</organism>
<dbReference type="Proteomes" id="UP001138757">
    <property type="component" value="Unassembled WGS sequence"/>
</dbReference>
<proteinExistence type="predicted"/>
<keyword evidence="2" id="KW-1185">Reference proteome</keyword>
<dbReference type="AlphaFoldDB" id="A0A9X1IRJ9"/>
<dbReference type="EMBL" id="JAHGAW010000007">
    <property type="protein sequence ID" value="MBT2187513.1"/>
    <property type="molecule type" value="Genomic_DNA"/>
</dbReference>
<dbReference type="RefSeq" id="WP_214623563.1">
    <property type="nucleotide sequence ID" value="NZ_JAHGAW010000007.1"/>
</dbReference>
<evidence type="ECO:0000313" key="2">
    <source>
        <dbReference type="Proteomes" id="UP001138757"/>
    </source>
</evidence>
<comment type="caution">
    <text evidence="1">The sequence shown here is derived from an EMBL/GenBank/DDBJ whole genome shotgun (WGS) entry which is preliminary data.</text>
</comment>
<sequence length="157" mass="17741">MSDDDFIVAAHQVVLGSDPNHEAMTAHQNYLRRIGGRMFVLTELAKTQVGRKNAPQLRGYRKAKLRYDLLKMPVVGWLLSLLGVRNIGERTVDRLAVQALRSEEIIRRLGYMQFTVDNMRREMAGLKTGVITGSMPSPRLGVRAREIQQQLNVLLNG</sequence>
<evidence type="ECO:0000313" key="1">
    <source>
        <dbReference type="EMBL" id="MBT2187513.1"/>
    </source>
</evidence>
<name>A0A9X1IRJ9_9SPHN</name>
<accession>A0A9X1IRJ9</accession>
<protein>
    <submittedName>
        <fullName evidence="1">Uncharacterized protein</fullName>
    </submittedName>
</protein>
<reference evidence="1" key="1">
    <citation type="submission" date="2021-05" db="EMBL/GenBank/DDBJ databases">
        <title>Genome of Sphingobium sp. strain.</title>
        <authorList>
            <person name="Fan R."/>
        </authorList>
    </citation>
    <scope>NUCLEOTIDE SEQUENCE</scope>
    <source>
        <strain evidence="1">H33</strain>
    </source>
</reference>
<gene>
    <name evidence="1" type="ORF">KK488_11215</name>
</gene>